<evidence type="ECO:0000259" key="3">
    <source>
        <dbReference type="Pfam" id="PF01571"/>
    </source>
</evidence>
<name>B3T144_9ZZZZ</name>
<dbReference type="Gene3D" id="3.30.1360.120">
    <property type="entry name" value="Probable tRNA modification gtpase trme, domain 1"/>
    <property type="match status" value="1"/>
</dbReference>
<dbReference type="InterPro" id="IPR029043">
    <property type="entry name" value="GcvT/YgfZ_C"/>
</dbReference>
<comment type="similarity">
    <text evidence="1">Belongs to the GcvT family.</text>
</comment>
<evidence type="ECO:0000313" key="6">
    <source>
        <dbReference type="EMBL" id="ABZ06303.1"/>
    </source>
</evidence>
<dbReference type="InterPro" id="IPR006222">
    <property type="entry name" value="GCVT_N"/>
</dbReference>
<dbReference type="PRINTS" id="PR00368">
    <property type="entry name" value="FADPNR"/>
</dbReference>
<dbReference type="InterPro" id="IPR041117">
    <property type="entry name" value="SoxA_A3"/>
</dbReference>
<reference evidence="6" key="1">
    <citation type="journal article" date="2008" name="ISME J.">
        <title>Genomic patterns of recombination, clonal divergence and environment in marine microbial populations.</title>
        <authorList>
            <person name="Konstantinidis K.T."/>
            <person name="Delong E.F."/>
        </authorList>
    </citation>
    <scope>NUCLEOTIDE SEQUENCE</scope>
</reference>
<dbReference type="GO" id="GO:0046653">
    <property type="term" value="P:tetrahydrofolate metabolic process"/>
    <property type="evidence" value="ECO:0007669"/>
    <property type="project" value="InterPro"/>
</dbReference>
<keyword evidence="6" id="KW-0808">Transferase</keyword>
<dbReference type="AlphaFoldDB" id="B3T144"/>
<dbReference type="SUPFAM" id="SSF103025">
    <property type="entry name" value="Folate-binding domain"/>
    <property type="match status" value="1"/>
</dbReference>
<dbReference type="Pfam" id="PF17806">
    <property type="entry name" value="SO_alpha_A3"/>
    <property type="match status" value="1"/>
</dbReference>
<protein>
    <submittedName>
        <fullName evidence="6">Putative glycine cleavage T-protein (Aminomethyl transferase)</fullName>
    </submittedName>
</protein>
<sequence>MTQKFRLPNLGLVNRNKTISFHFNGKKYFGYEGDTLASALLANGIHLVGRSFKYHRPRGFFGAGVDEPNAKVQLYEGDKTEPNVNATELELVEGLVAKSQNCWPSVEFDVGAINNFFSRFFPAGFYYKTFMWPKSFWYKVYEPLIRKAAGLGVASPKPDTSRYEHKYEYCDVLVVGSGPSGLSSAYAAAKNGARVILAEDKPRFGGSLLTDDVNIGNQTGKEWAEDVIKELKQMPNVIVKNRSQVFGYYDHNMLVMFERVSDHLEHVKPYTPRQKLWYIRAKEVVISTGSIERPLVFGNNDTPGVILASAAKEYIKLYGVLVGKKPIIFTNNDSAYDTAIEFKKNGINPIILDTRSNSTSSVVNEVKEQNIEIRFSHAVIVAKGYKKVKAAEIGKLKLDKTGYEKTETINCDCICVSGFWTPTVHLSSQSGNKLQFNEELDAFVPNQTKQQETAVGSANGSFTLEESLTKGFDAGYELSKKINKNDTKLSVPKVVERKYGKHDKFWCMPLPKNKNYKRFVDFQNDVAVSDIELALREGYRSIEHVKRYTTLGMATDQGKTSNLNGLQLVSDVEKKIVPEVGHTTFRPPYTPVTIGAIVGREVGKHYKPTRKSPMHDWHIKHNAVFVDAGMWLRPRYYQIGNETIQQASTRESVNVRKNVGICDVTSLGKIDIKGPDTAEFLNRMYTNAWLKLPIGKARYGVMLREDGIVFDDGTTTRISENHYHMTTTTAQAPTVLSHLEYYLQVVWPELNVNVVSTTEQWAGAAIAGPKSRELLSKLFPNKDISNEGLPFMGYMEADLFGIPARIFRISFSGELAYEINVASNFGTFMWEKTIEQGQQFNIQPYGTEALSNLRIEMGHVAGPELDGRTIPYDVSLEGLVNKKKDFVGKRSLNRVAFTLSTRQKVVGLVPIDKKTVIPEGSYLVKDAKAKLPNPKLGHISSSCWSVEYNNPFALAILQDGKNMIGEKLYAFSPLQNKTIPVEIVSSHYVDPKGERVRS</sequence>
<evidence type="ECO:0000259" key="5">
    <source>
        <dbReference type="Pfam" id="PF17806"/>
    </source>
</evidence>
<dbReference type="Pfam" id="PF08669">
    <property type="entry name" value="GCV_T_C"/>
    <property type="match status" value="1"/>
</dbReference>
<dbReference type="InterPro" id="IPR006277">
    <property type="entry name" value="Sarcosine_oxidase_asu"/>
</dbReference>
<feature type="domain" description="GCVT N-terminal" evidence="3">
    <location>
        <begin position="614"/>
        <end position="884"/>
    </location>
</feature>
<dbReference type="PRINTS" id="PR00411">
    <property type="entry name" value="PNDRDTASEI"/>
</dbReference>
<keyword evidence="2" id="KW-0560">Oxidoreductase</keyword>
<dbReference type="InterPro" id="IPR036188">
    <property type="entry name" value="FAD/NAD-bd_sf"/>
</dbReference>
<evidence type="ECO:0000256" key="1">
    <source>
        <dbReference type="ARBA" id="ARBA00008609"/>
    </source>
</evidence>
<gene>
    <name evidence="6" type="ORF">ALOHA_HF4000008G09ctg1g4</name>
</gene>
<dbReference type="Pfam" id="PF13510">
    <property type="entry name" value="Fer2_4"/>
    <property type="match status" value="1"/>
</dbReference>
<dbReference type="GO" id="GO:0016740">
    <property type="term" value="F:transferase activity"/>
    <property type="evidence" value="ECO:0007669"/>
    <property type="project" value="UniProtKB-KW"/>
</dbReference>
<dbReference type="GO" id="GO:0008115">
    <property type="term" value="F:sarcosine oxidase activity"/>
    <property type="evidence" value="ECO:0007669"/>
    <property type="project" value="InterPro"/>
</dbReference>
<proteinExistence type="inferred from homology"/>
<evidence type="ECO:0000259" key="4">
    <source>
        <dbReference type="Pfam" id="PF08669"/>
    </source>
</evidence>
<organism evidence="6">
    <name type="scientific">uncultured marine microorganism HF4000_008G09</name>
    <dbReference type="NCBI Taxonomy" id="455513"/>
    <lineage>
        <taxon>unclassified sequences</taxon>
        <taxon>environmental samples</taxon>
    </lineage>
</organism>
<feature type="domain" description="Aminomethyltransferase C-terminal" evidence="4">
    <location>
        <begin position="904"/>
        <end position="990"/>
    </location>
</feature>
<dbReference type="PANTHER" id="PTHR43757:SF2">
    <property type="entry name" value="AMINOMETHYLTRANSFERASE, MITOCHONDRIAL"/>
    <property type="match status" value="1"/>
</dbReference>
<dbReference type="PIRSF" id="PIRSF037980">
    <property type="entry name" value="SoxA"/>
    <property type="match status" value="1"/>
</dbReference>
<dbReference type="SUPFAM" id="SSF101790">
    <property type="entry name" value="Aminomethyltransferase beta-barrel domain"/>
    <property type="match status" value="1"/>
</dbReference>
<evidence type="ECO:0000256" key="2">
    <source>
        <dbReference type="ARBA" id="ARBA00023002"/>
    </source>
</evidence>
<dbReference type="InterPro" id="IPR013977">
    <property type="entry name" value="GcvT_C"/>
</dbReference>
<dbReference type="Gene3D" id="3.50.50.60">
    <property type="entry name" value="FAD/NAD(P)-binding domain"/>
    <property type="match status" value="1"/>
</dbReference>
<feature type="domain" description="SoxA A3" evidence="5">
    <location>
        <begin position="517"/>
        <end position="597"/>
    </location>
</feature>
<dbReference type="NCBIfam" id="TIGR01372">
    <property type="entry name" value="soxA"/>
    <property type="match status" value="1"/>
</dbReference>
<dbReference type="SUPFAM" id="SSF51905">
    <property type="entry name" value="FAD/NAD(P)-binding domain"/>
    <property type="match status" value="1"/>
</dbReference>
<dbReference type="InterPro" id="IPR042204">
    <property type="entry name" value="2Fe-2S-bd_N"/>
</dbReference>
<accession>B3T144</accession>
<dbReference type="Pfam" id="PF12831">
    <property type="entry name" value="FAD_oxidored"/>
    <property type="match status" value="1"/>
</dbReference>
<dbReference type="InterPro" id="IPR027266">
    <property type="entry name" value="TrmE/GcvT-like"/>
</dbReference>
<dbReference type="Gene3D" id="3.10.20.440">
    <property type="entry name" value="2Fe-2S iron-sulphur cluster binding domain, sarcosine oxidase, alpha subunit, N-terminal domain"/>
    <property type="match status" value="1"/>
</dbReference>
<dbReference type="PANTHER" id="PTHR43757">
    <property type="entry name" value="AMINOMETHYLTRANSFERASE"/>
    <property type="match status" value="1"/>
</dbReference>
<dbReference type="EMBL" id="EU016572">
    <property type="protein sequence ID" value="ABZ06303.1"/>
    <property type="molecule type" value="Genomic_DNA"/>
</dbReference>
<dbReference type="Pfam" id="PF01571">
    <property type="entry name" value="GCV_T"/>
    <property type="match status" value="1"/>
</dbReference>
<dbReference type="InterPro" id="IPR028896">
    <property type="entry name" value="GcvT/YgfZ/DmdA"/>
</dbReference>